<dbReference type="SUPFAM" id="SSF81296">
    <property type="entry name" value="E set domains"/>
    <property type="match status" value="1"/>
</dbReference>
<organism evidence="3 4">
    <name type="scientific">Amazona collaria</name>
    <name type="common">yellow-billed parrot</name>
    <dbReference type="NCBI Taxonomy" id="241587"/>
    <lineage>
        <taxon>Eukaryota</taxon>
        <taxon>Metazoa</taxon>
        <taxon>Chordata</taxon>
        <taxon>Craniata</taxon>
        <taxon>Vertebrata</taxon>
        <taxon>Euteleostomi</taxon>
        <taxon>Archelosauria</taxon>
        <taxon>Archosauria</taxon>
        <taxon>Dinosauria</taxon>
        <taxon>Saurischia</taxon>
        <taxon>Theropoda</taxon>
        <taxon>Coelurosauria</taxon>
        <taxon>Aves</taxon>
        <taxon>Neognathae</taxon>
        <taxon>Neoaves</taxon>
        <taxon>Telluraves</taxon>
        <taxon>Australaves</taxon>
        <taxon>Psittaciformes</taxon>
        <taxon>Psittacidae</taxon>
        <taxon>Amazona</taxon>
    </lineage>
</organism>
<dbReference type="Pfam" id="PF00868">
    <property type="entry name" value="Transglut_N"/>
    <property type="match status" value="1"/>
</dbReference>
<reference evidence="3" key="1">
    <citation type="submission" date="2025-08" db="UniProtKB">
        <authorList>
            <consortium name="Ensembl"/>
        </authorList>
    </citation>
    <scope>IDENTIFICATION</scope>
</reference>
<evidence type="ECO:0000259" key="2">
    <source>
        <dbReference type="Pfam" id="PF00868"/>
    </source>
</evidence>
<dbReference type="AlphaFoldDB" id="A0A8B9FPT5"/>
<dbReference type="PANTHER" id="PTHR11590:SF50">
    <property type="entry name" value="PROTEIN-GLUTAMINE GAMMA-GLUTAMYLTRANSFERASE 6"/>
    <property type="match status" value="1"/>
</dbReference>
<dbReference type="InterPro" id="IPR001102">
    <property type="entry name" value="Transglutaminase_N"/>
</dbReference>
<evidence type="ECO:0000313" key="3">
    <source>
        <dbReference type="Ensembl" id="ENSACOP00000012715.1"/>
    </source>
</evidence>
<comment type="similarity">
    <text evidence="1">Belongs to the transglutaminase superfamily. Transglutaminase family.</text>
</comment>
<dbReference type="GO" id="GO:0005737">
    <property type="term" value="C:cytoplasm"/>
    <property type="evidence" value="ECO:0007669"/>
    <property type="project" value="TreeGrafter"/>
</dbReference>
<keyword evidence="4" id="KW-1185">Reference proteome</keyword>
<evidence type="ECO:0000256" key="1">
    <source>
        <dbReference type="ARBA" id="ARBA00005968"/>
    </source>
</evidence>
<dbReference type="GO" id="GO:0003810">
    <property type="term" value="F:protein-glutamine gamma-glutamyltransferase activity"/>
    <property type="evidence" value="ECO:0007669"/>
    <property type="project" value="TreeGrafter"/>
</dbReference>
<evidence type="ECO:0000313" key="4">
    <source>
        <dbReference type="Proteomes" id="UP000694522"/>
    </source>
</evidence>
<dbReference type="InterPro" id="IPR013783">
    <property type="entry name" value="Ig-like_fold"/>
</dbReference>
<protein>
    <recommendedName>
        <fullName evidence="2">Transglutaminase N-terminal domain-containing protein</fullName>
    </recommendedName>
</protein>
<feature type="domain" description="Transglutaminase N-terminal" evidence="2">
    <location>
        <begin position="35"/>
        <end position="93"/>
    </location>
</feature>
<dbReference type="Proteomes" id="UP000694522">
    <property type="component" value="Unplaced"/>
</dbReference>
<accession>A0A8B9FPT5</accession>
<sequence length="119" mass="12991">MKCVLQCAAHPSCIFCFQDNKIKIITDPKFSLFPLAGPSPAESQQTKATFNLSEEGASGWSSTQELSEPGCMNFITFSPANAVNGQYQLKLQIVSGNKSSATLLGQFMLLFNPWCPSMF</sequence>
<proteinExistence type="inferred from homology"/>
<name>A0A8B9FPT5_9PSIT</name>
<dbReference type="InterPro" id="IPR014756">
    <property type="entry name" value="Ig_E-set"/>
</dbReference>
<dbReference type="Gene3D" id="2.60.40.10">
    <property type="entry name" value="Immunoglobulins"/>
    <property type="match status" value="1"/>
</dbReference>
<dbReference type="InterPro" id="IPR050779">
    <property type="entry name" value="Transglutaminase"/>
</dbReference>
<reference evidence="3" key="2">
    <citation type="submission" date="2025-09" db="UniProtKB">
        <authorList>
            <consortium name="Ensembl"/>
        </authorList>
    </citation>
    <scope>IDENTIFICATION</scope>
</reference>
<dbReference type="Ensembl" id="ENSACOT00000013163.1">
    <property type="protein sequence ID" value="ENSACOP00000012715.1"/>
    <property type="gene ID" value="ENSACOG00000008831.1"/>
</dbReference>
<dbReference type="PANTHER" id="PTHR11590">
    <property type="entry name" value="PROTEIN-GLUTAMINE GAMMA-GLUTAMYLTRANSFERASE"/>
    <property type="match status" value="1"/>
</dbReference>